<evidence type="ECO:0000259" key="3">
    <source>
        <dbReference type="PROSITE" id="PS51762"/>
    </source>
</evidence>
<feature type="chain" id="PRO_5006633422" evidence="2">
    <location>
        <begin position="23"/>
        <end position="260"/>
    </location>
</feature>
<accession>A0A0S7BZZ0</accession>
<dbReference type="Pfam" id="PF00722">
    <property type="entry name" value="Glyco_hydro_16"/>
    <property type="match status" value="1"/>
</dbReference>
<evidence type="ECO:0000256" key="1">
    <source>
        <dbReference type="ARBA" id="ARBA00006865"/>
    </source>
</evidence>
<evidence type="ECO:0000313" key="5">
    <source>
        <dbReference type="Proteomes" id="UP000053091"/>
    </source>
</evidence>
<dbReference type="PATRIC" id="fig|1678841.3.peg.638"/>
<dbReference type="InterPro" id="IPR000757">
    <property type="entry name" value="Beta-glucanase-like"/>
</dbReference>
<dbReference type="InterPro" id="IPR013320">
    <property type="entry name" value="ConA-like_dom_sf"/>
</dbReference>
<protein>
    <submittedName>
        <fullName evidence="4">Glycosyl hydrolases family 16</fullName>
    </submittedName>
</protein>
<dbReference type="RefSeq" id="WP_236695633.1">
    <property type="nucleotide sequence ID" value="NZ_DF968182.1"/>
</dbReference>
<dbReference type="InterPro" id="IPR050546">
    <property type="entry name" value="Glycosyl_Hydrlase_16"/>
</dbReference>
<dbReference type="CDD" id="cd08023">
    <property type="entry name" value="GH16_laminarinase_like"/>
    <property type="match status" value="1"/>
</dbReference>
<dbReference type="STRING" id="1678841.TBC1_11561"/>
<comment type="similarity">
    <text evidence="1">Belongs to the glycosyl hydrolase 16 family.</text>
</comment>
<dbReference type="PANTHER" id="PTHR10963:SF55">
    <property type="entry name" value="GLYCOSIDE HYDROLASE FAMILY 16 PROTEIN"/>
    <property type="match status" value="1"/>
</dbReference>
<dbReference type="PANTHER" id="PTHR10963">
    <property type="entry name" value="GLYCOSYL HYDROLASE-RELATED"/>
    <property type="match status" value="1"/>
</dbReference>
<dbReference type="EMBL" id="DF968182">
    <property type="protein sequence ID" value="GAP42432.1"/>
    <property type="molecule type" value="Genomic_DNA"/>
</dbReference>
<evidence type="ECO:0000256" key="2">
    <source>
        <dbReference type="SAM" id="SignalP"/>
    </source>
</evidence>
<name>A0A0S7BZZ0_9BACT</name>
<keyword evidence="2" id="KW-0732">Signal</keyword>
<sequence>MKMKILTHFTVLLMLIASAAFSQGNKTLVWAEEFNYEGAPASGHWSYQTGDHGWGNNELQNYTSSIENAFVKNGHLTIRAIKADGKWTSARLITKNKQDFLYGRIEARARLPKGRGTWPAIWMMPTGSDYGNWPECGEIDIMEHVGYDPAVVHGTVHTGAYNHLKDTQLGNSMNIKGFNESFHVYAIEWTPDKIDFFIDDQKYFTFENDHKGDFMTWPFDKHFHLILNIAIGGGWGGRKGIDPALTEATMEVDYVRAYRL</sequence>
<dbReference type="AlphaFoldDB" id="A0A0S7BZZ0"/>
<feature type="signal peptide" evidence="2">
    <location>
        <begin position="1"/>
        <end position="22"/>
    </location>
</feature>
<dbReference type="PROSITE" id="PS51762">
    <property type="entry name" value="GH16_2"/>
    <property type="match status" value="1"/>
</dbReference>
<dbReference type="Proteomes" id="UP000053091">
    <property type="component" value="Unassembled WGS sequence"/>
</dbReference>
<keyword evidence="5" id="KW-1185">Reference proteome</keyword>
<dbReference type="Gene3D" id="2.60.120.200">
    <property type="match status" value="1"/>
</dbReference>
<feature type="domain" description="GH16" evidence="3">
    <location>
        <begin position="34"/>
        <end position="260"/>
    </location>
</feature>
<proteinExistence type="inferred from homology"/>
<organism evidence="4">
    <name type="scientific">Lentimicrobium saccharophilum</name>
    <dbReference type="NCBI Taxonomy" id="1678841"/>
    <lineage>
        <taxon>Bacteria</taxon>
        <taxon>Pseudomonadati</taxon>
        <taxon>Bacteroidota</taxon>
        <taxon>Bacteroidia</taxon>
        <taxon>Bacteroidales</taxon>
        <taxon>Lentimicrobiaceae</taxon>
        <taxon>Lentimicrobium</taxon>
    </lineage>
</organism>
<dbReference type="GO" id="GO:0005975">
    <property type="term" value="P:carbohydrate metabolic process"/>
    <property type="evidence" value="ECO:0007669"/>
    <property type="project" value="InterPro"/>
</dbReference>
<dbReference type="GO" id="GO:0004553">
    <property type="term" value="F:hydrolase activity, hydrolyzing O-glycosyl compounds"/>
    <property type="evidence" value="ECO:0007669"/>
    <property type="project" value="InterPro"/>
</dbReference>
<dbReference type="SUPFAM" id="SSF49899">
    <property type="entry name" value="Concanavalin A-like lectins/glucanases"/>
    <property type="match status" value="1"/>
</dbReference>
<evidence type="ECO:0000313" key="4">
    <source>
        <dbReference type="EMBL" id="GAP42432.1"/>
    </source>
</evidence>
<gene>
    <name evidence="4" type="ORF">TBC1_11561</name>
</gene>
<reference evidence="4" key="1">
    <citation type="journal article" date="2015" name="Genome Announc.">
        <title>Draft Genome Sequence of Bacteroidales Strain TBC1, a Novel Isolate from a Methanogenic Wastewater Treatment System.</title>
        <authorList>
            <person name="Tourlousse D.M."/>
            <person name="Matsuura N."/>
            <person name="Sun L."/>
            <person name="Toyonaga M."/>
            <person name="Kuroda K."/>
            <person name="Ohashi A."/>
            <person name="Cruz R."/>
            <person name="Yamaguchi T."/>
            <person name="Sekiguchi Y."/>
        </authorList>
    </citation>
    <scope>NUCLEOTIDE SEQUENCE [LARGE SCALE GENOMIC DNA]</scope>
    <source>
        <strain evidence="4">TBC1</strain>
    </source>
</reference>
<keyword evidence="4" id="KW-0378">Hydrolase</keyword>